<sequence length="150" mass="16044">MGTRRAARQRSERGATVVEFALLMPVLFLLLFGIIQYGLYFWAMQGGSDIARNAARMAAVGDPATCAAYRTAVAADIQGLTGSGSTATVRRSYATALPSQVQVGDVVTVTVQFDSFDLQLPILPFVDDGEVNATAEARVEFVPRQPEACP</sequence>
<proteinExistence type="predicted"/>
<gene>
    <name evidence="3" type="ORF">V6R90_14800</name>
</gene>
<keyword evidence="1" id="KW-0472">Membrane</keyword>
<dbReference type="Proteomes" id="UP001482520">
    <property type="component" value="Unassembled WGS sequence"/>
</dbReference>
<accession>A0ABV1P1E6</accession>
<dbReference type="EMBL" id="JBEGDP010000018">
    <property type="protein sequence ID" value="MEQ7848551.1"/>
    <property type="molecule type" value="Genomic_DNA"/>
</dbReference>
<comment type="caution">
    <text evidence="3">The sequence shown here is derived from an EMBL/GenBank/DDBJ whole genome shotgun (WGS) entry which is preliminary data.</text>
</comment>
<organism evidence="3 4">
    <name type="scientific">Nocardioides kribbensis</name>
    <dbReference type="NCBI Taxonomy" id="305517"/>
    <lineage>
        <taxon>Bacteria</taxon>
        <taxon>Bacillati</taxon>
        <taxon>Actinomycetota</taxon>
        <taxon>Actinomycetes</taxon>
        <taxon>Propionibacteriales</taxon>
        <taxon>Nocardioidaceae</taxon>
        <taxon>Nocardioides</taxon>
    </lineage>
</organism>
<evidence type="ECO:0000256" key="1">
    <source>
        <dbReference type="SAM" id="Phobius"/>
    </source>
</evidence>
<keyword evidence="4" id="KW-1185">Reference proteome</keyword>
<feature type="transmembrane region" description="Helical" evidence="1">
    <location>
        <begin position="20"/>
        <end position="43"/>
    </location>
</feature>
<dbReference type="RefSeq" id="WP_251531378.1">
    <property type="nucleotide sequence ID" value="NZ_BAAAMM010000014.1"/>
</dbReference>
<reference evidence="3 4" key="1">
    <citation type="submission" date="2024-02" db="EMBL/GenBank/DDBJ databases">
        <title>Full genome sequence of Nocardioides kribbensis.</title>
        <authorList>
            <person name="Poletto B.L."/>
            <person name="Silva G."/>
            <person name="Galante D."/>
            <person name="Campos K.R."/>
            <person name="Santos M.B.N."/>
            <person name="Sacchi C.T."/>
        </authorList>
    </citation>
    <scope>NUCLEOTIDE SEQUENCE [LARGE SCALE GENOMIC DNA]</scope>
    <source>
        <strain evidence="3 4">O4R</strain>
    </source>
</reference>
<dbReference type="Pfam" id="PF07811">
    <property type="entry name" value="TadE"/>
    <property type="match status" value="1"/>
</dbReference>
<keyword evidence="1" id="KW-1133">Transmembrane helix</keyword>
<evidence type="ECO:0000313" key="4">
    <source>
        <dbReference type="Proteomes" id="UP001482520"/>
    </source>
</evidence>
<dbReference type="InterPro" id="IPR012495">
    <property type="entry name" value="TadE-like_dom"/>
</dbReference>
<feature type="domain" description="TadE-like" evidence="2">
    <location>
        <begin position="14"/>
        <end position="56"/>
    </location>
</feature>
<evidence type="ECO:0000313" key="3">
    <source>
        <dbReference type="EMBL" id="MEQ7848551.1"/>
    </source>
</evidence>
<name>A0ABV1P1E6_9ACTN</name>
<protein>
    <submittedName>
        <fullName evidence="3">TadE/TadG family type IV pilus assembly protein</fullName>
    </submittedName>
</protein>
<keyword evidence="1" id="KW-0812">Transmembrane</keyword>
<evidence type="ECO:0000259" key="2">
    <source>
        <dbReference type="Pfam" id="PF07811"/>
    </source>
</evidence>